<evidence type="ECO:0000313" key="2">
    <source>
        <dbReference type="Proteomes" id="UP001597233"/>
    </source>
</evidence>
<sequence>MRTIAFYLPQFHPFAENDEWWGKGFTEWTNVAKSKSLFNGHYQPQIPADLGFYDLRLPEAREAQANLAQQYGIDAFCYYHYWFNGKMLMEKPFLEVLHSGAPNHDFCLCWANENWTRRWDGLNHEILMEQNYATYDPEEHMQWLAQAFQDQRYIQINGAPLFLIYRASDIPNLKEIILRWRKAAKKQGFDKIHLCCANNSQNILSREQIIDLGFDSIYEFAPNLKSFEFDEQLSLSNIPGLNIYSYPQMVEKELQKQPNDDIITFPCVFPSWDNSPRRGNNATVIQNEDAQVYYNWLRKAIDNVESYSSDEQIVFINAWNEWAEGCHLEPDLKHGKKFLEATFQAVNGLPFQAQTSSNLKSQTAIVRDMTVRIDQKRPIYIWGAGSSGQQALNILKGAGISVTAFIDSNPEKAGTLFCDVPVISKQQLLDITSLKPFVCIASIFYEEIQTSLNTIGLSKNADYITNILQCSISIQQSEERTYYIFESGTYCNICGSGKFQTDHSSNIICSKCMSNSEERMLIELLSEELAISGLPLSQWTELSHLKMLSINALSKSNTFFQHNLDIAFKTDLNLDNQLYKFDFILLRIPETLQTSTSVISFIQHAKFSLSPGGKLIILMNPGAENLIPAIRQEFHSYYIEREYSRFKTHIQKVIIIH</sequence>
<dbReference type="EMBL" id="JBHUEH010000013">
    <property type="protein sequence ID" value="MFD1885620.1"/>
    <property type="molecule type" value="Genomic_DNA"/>
</dbReference>
<gene>
    <name evidence="1" type="ORF">ACFSC9_08775</name>
</gene>
<organism evidence="1 2">
    <name type="scientific">Paenibacillus wenxiniae</name>
    <dbReference type="NCBI Taxonomy" id="1636843"/>
    <lineage>
        <taxon>Bacteria</taxon>
        <taxon>Bacillati</taxon>
        <taxon>Bacillota</taxon>
        <taxon>Bacilli</taxon>
        <taxon>Bacillales</taxon>
        <taxon>Paenibacillaceae</taxon>
        <taxon>Paenibacillus</taxon>
    </lineage>
</organism>
<accession>A0ABW4RHU5</accession>
<dbReference type="Gene3D" id="3.20.20.80">
    <property type="entry name" value="Glycosidases"/>
    <property type="match status" value="1"/>
</dbReference>
<dbReference type="InterPro" id="IPR032719">
    <property type="entry name" value="WbsX"/>
</dbReference>
<keyword evidence="2" id="KW-1185">Reference proteome</keyword>
<reference evidence="2" key="1">
    <citation type="journal article" date="2019" name="Int. J. Syst. Evol. Microbiol.">
        <title>The Global Catalogue of Microorganisms (GCM) 10K type strain sequencing project: providing services to taxonomists for standard genome sequencing and annotation.</title>
        <authorList>
            <consortium name="The Broad Institute Genomics Platform"/>
            <consortium name="The Broad Institute Genome Sequencing Center for Infectious Disease"/>
            <person name="Wu L."/>
            <person name="Ma J."/>
        </authorList>
    </citation>
    <scope>NUCLEOTIDE SEQUENCE [LARGE SCALE GENOMIC DNA]</scope>
    <source>
        <strain evidence="2">CCUG 54950</strain>
    </source>
</reference>
<protein>
    <submittedName>
        <fullName evidence="1">Glycoside hydrolase family 99-like domain-containing protein</fullName>
    </submittedName>
</protein>
<dbReference type="Pfam" id="PF14307">
    <property type="entry name" value="Glyco_tran_WbsX"/>
    <property type="match status" value="1"/>
</dbReference>
<dbReference type="CDD" id="cd11579">
    <property type="entry name" value="Glyco_tran_WbsX"/>
    <property type="match status" value="1"/>
</dbReference>
<name>A0ABW4RHU5_9BACL</name>
<evidence type="ECO:0000313" key="1">
    <source>
        <dbReference type="EMBL" id="MFD1885620.1"/>
    </source>
</evidence>
<dbReference type="Proteomes" id="UP001597233">
    <property type="component" value="Unassembled WGS sequence"/>
</dbReference>
<proteinExistence type="predicted"/>
<dbReference type="Gene3D" id="3.40.50.720">
    <property type="entry name" value="NAD(P)-binding Rossmann-like Domain"/>
    <property type="match status" value="1"/>
</dbReference>
<dbReference type="PANTHER" id="PTHR41244:SF1">
    <property type="entry name" value="GLYCOSYLTRANSFERASE"/>
    <property type="match status" value="1"/>
</dbReference>
<dbReference type="PANTHER" id="PTHR41244">
    <property type="entry name" value="RHAMNAN SYNTHESIS F"/>
    <property type="match status" value="1"/>
</dbReference>
<comment type="caution">
    <text evidence="1">The sequence shown here is derived from an EMBL/GenBank/DDBJ whole genome shotgun (WGS) entry which is preliminary data.</text>
</comment>
<dbReference type="InterPro" id="IPR029063">
    <property type="entry name" value="SAM-dependent_MTases_sf"/>
</dbReference>
<dbReference type="SUPFAM" id="SSF53335">
    <property type="entry name" value="S-adenosyl-L-methionine-dependent methyltransferases"/>
    <property type="match status" value="1"/>
</dbReference>
<dbReference type="RefSeq" id="WP_347326755.1">
    <property type="nucleotide sequence ID" value="NZ_JBCGUH010000015.1"/>
</dbReference>